<evidence type="ECO:0000259" key="1">
    <source>
        <dbReference type="Pfam" id="PF04965"/>
    </source>
</evidence>
<comment type="caution">
    <text evidence="2">The sequence shown here is derived from an EMBL/GenBank/DDBJ whole genome shotgun (WGS) entry which is preliminary data.</text>
</comment>
<dbReference type="RefSeq" id="WP_081271644.1">
    <property type="nucleotide sequence ID" value="NZ_LVHG01000106.1"/>
</dbReference>
<dbReference type="AlphaFoldDB" id="A0AA91I7L1"/>
<dbReference type="Gene3D" id="3.10.450.40">
    <property type="match status" value="1"/>
</dbReference>
<dbReference type="SUPFAM" id="SSF160719">
    <property type="entry name" value="gpW/gp25-like"/>
    <property type="match status" value="1"/>
</dbReference>
<dbReference type="InterPro" id="IPR007048">
    <property type="entry name" value="IraD/Gp25-like"/>
</dbReference>
<dbReference type="Pfam" id="PF04965">
    <property type="entry name" value="GPW_gp25"/>
    <property type="match status" value="1"/>
</dbReference>
<sequence length="120" mass="13097">MSGMDRVTGKALDGIEHLRQSIADILGTPQGTRVMRRIYGSLWPELIDQPDNGATRVRLFAATAGALMKWEPRLRLSRVQIFSTATPGQVVLDLQGIYSPPGQRRSVLSMRVPVQVGAAA</sequence>
<evidence type="ECO:0000313" key="2">
    <source>
        <dbReference type="EMBL" id="OAK55048.1"/>
    </source>
</evidence>
<reference evidence="2 3" key="1">
    <citation type="submission" date="2016-03" db="EMBL/GenBank/DDBJ databases">
        <title>Genome sequence of Variovorax paradoxus KB5.</title>
        <authorList>
            <person name="Jeong H."/>
            <person name="Hong C.E."/>
            <person name="Jo S.H."/>
            <person name="Park J.M."/>
        </authorList>
    </citation>
    <scope>NUCLEOTIDE SEQUENCE [LARGE SCALE GENOMIC DNA]</scope>
    <source>
        <strain evidence="2 3">KB5</strain>
    </source>
</reference>
<gene>
    <name evidence="2" type="ORF">A3K87_04425</name>
</gene>
<accession>A0AA91I7L1</accession>
<dbReference type="Proteomes" id="UP000077852">
    <property type="component" value="Unassembled WGS sequence"/>
</dbReference>
<name>A0AA91I7L1_VARPD</name>
<organism evidence="2 3">
    <name type="scientific">Variovorax paradoxus</name>
    <dbReference type="NCBI Taxonomy" id="34073"/>
    <lineage>
        <taxon>Bacteria</taxon>
        <taxon>Pseudomonadati</taxon>
        <taxon>Pseudomonadota</taxon>
        <taxon>Betaproteobacteria</taxon>
        <taxon>Burkholderiales</taxon>
        <taxon>Comamonadaceae</taxon>
        <taxon>Variovorax</taxon>
    </lineage>
</organism>
<feature type="domain" description="IraD/Gp25-like" evidence="1">
    <location>
        <begin position="15"/>
        <end position="89"/>
    </location>
</feature>
<proteinExistence type="predicted"/>
<protein>
    <submittedName>
        <fullName evidence="2">Baseplate assembly protein</fullName>
    </submittedName>
</protein>
<evidence type="ECO:0000313" key="3">
    <source>
        <dbReference type="Proteomes" id="UP000077852"/>
    </source>
</evidence>
<dbReference type="EMBL" id="LVHG01000106">
    <property type="protein sequence ID" value="OAK55048.1"/>
    <property type="molecule type" value="Genomic_DNA"/>
</dbReference>